<dbReference type="GO" id="GO:0008270">
    <property type="term" value="F:zinc ion binding"/>
    <property type="evidence" value="ECO:0007669"/>
    <property type="project" value="InterPro"/>
</dbReference>
<comment type="caution">
    <text evidence="9">The sequence shown here is derived from an EMBL/GenBank/DDBJ whole genome shotgun (WGS) entry which is preliminary data.</text>
</comment>
<evidence type="ECO:0000256" key="5">
    <source>
        <dbReference type="ARBA" id="ARBA00023242"/>
    </source>
</evidence>
<dbReference type="PANTHER" id="PTHR47338">
    <property type="entry name" value="ZN(II)2CYS6 TRANSCRIPTION FACTOR (EUROFUNG)-RELATED"/>
    <property type="match status" value="1"/>
</dbReference>
<feature type="region of interest" description="Disordered" evidence="7">
    <location>
        <begin position="193"/>
        <end position="213"/>
    </location>
</feature>
<keyword evidence="2" id="KW-0479">Metal-binding</keyword>
<feature type="domain" description="Zn(2)-C6 fungal-type" evidence="8">
    <location>
        <begin position="9"/>
        <end position="39"/>
    </location>
</feature>
<evidence type="ECO:0000259" key="8">
    <source>
        <dbReference type="PROSITE" id="PS50048"/>
    </source>
</evidence>
<keyword evidence="6" id="KW-0175">Coiled coil</keyword>
<dbReference type="GO" id="GO:0000981">
    <property type="term" value="F:DNA-binding transcription factor activity, RNA polymerase II-specific"/>
    <property type="evidence" value="ECO:0007669"/>
    <property type="project" value="InterPro"/>
</dbReference>
<proteinExistence type="predicted"/>
<reference evidence="9" key="1">
    <citation type="journal article" date="2021" name="Nat. Commun.">
        <title>Genetic determinants of endophytism in the Arabidopsis root mycobiome.</title>
        <authorList>
            <person name="Mesny F."/>
            <person name="Miyauchi S."/>
            <person name="Thiergart T."/>
            <person name="Pickel B."/>
            <person name="Atanasova L."/>
            <person name="Karlsson M."/>
            <person name="Huettel B."/>
            <person name="Barry K.W."/>
            <person name="Haridas S."/>
            <person name="Chen C."/>
            <person name="Bauer D."/>
            <person name="Andreopoulos W."/>
            <person name="Pangilinan J."/>
            <person name="LaButti K."/>
            <person name="Riley R."/>
            <person name="Lipzen A."/>
            <person name="Clum A."/>
            <person name="Drula E."/>
            <person name="Henrissat B."/>
            <person name="Kohler A."/>
            <person name="Grigoriev I.V."/>
            <person name="Martin F.M."/>
            <person name="Hacquard S."/>
        </authorList>
    </citation>
    <scope>NUCLEOTIDE SEQUENCE</scope>
    <source>
        <strain evidence="9">MPI-CAGE-CH-0235</strain>
    </source>
</reference>
<organism evidence="9 10">
    <name type="scientific">Stachybotrys elegans</name>
    <dbReference type="NCBI Taxonomy" id="80388"/>
    <lineage>
        <taxon>Eukaryota</taxon>
        <taxon>Fungi</taxon>
        <taxon>Dikarya</taxon>
        <taxon>Ascomycota</taxon>
        <taxon>Pezizomycotina</taxon>
        <taxon>Sordariomycetes</taxon>
        <taxon>Hypocreomycetidae</taxon>
        <taxon>Hypocreales</taxon>
        <taxon>Stachybotryaceae</taxon>
        <taxon>Stachybotrys</taxon>
    </lineage>
</organism>
<dbReference type="PROSITE" id="PS50048">
    <property type="entry name" value="ZN2_CY6_FUNGAL_2"/>
    <property type="match status" value="1"/>
</dbReference>
<dbReference type="CDD" id="cd00067">
    <property type="entry name" value="GAL4"/>
    <property type="match status" value="1"/>
</dbReference>
<dbReference type="OrthoDB" id="4356994at2759"/>
<accession>A0A8K0SL82</accession>
<evidence type="ECO:0000313" key="9">
    <source>
        <dbReference type="EMBL" id="KAH7311407.1"/>
    </source>
</evidence>
<evidence type="ECO:0000256" key="3">
    <source>
        <dbReference type="ARBA" id="ARBA00023015"/>
    </source>
</evidence>
<keyword evidence="4" id="KW-0804">Transcription</keyword>
<name>A0A8K0SL82_9HYPO</name>
<evidence type="ECO:0000256" key="4">
    <source>
        <dbReference type="ARBA" id="ARBA00023163"/>
    </source>
</evidence>
<sequence length="334" mass="37480">MSRSSRHMACKTCRDRKVRCDGGQPSCEKCRRAGDKCIYIPASTPTRADLAQTIASLQERLAKAEAEILTQRSEATANAPVHEQTMAPAGSNSFQSSVVGDSPPFDITFPSPTSMTGLQPCPAVCTSQPDTDYPGLVTTASDDDMNWEVLRSLLTSPPAVRIDFQPDKRLEEEEERLSLRSFSLPSLNEIRALNGTRRESQASSSQPTQDGRHNKVMAEFGDLLLSVFSTEAEIAGVSSAVAEYLSWARQTPERADYPAVLQVLETRVRELNHLASTRYWAAFKQMRASFARDEYVQEYLRSLETEMVDQNIKTMQFFHEYYDISMPLEDQQRE</sequence>
<keyword evidence="10" id="KW-1185">Reference proteome</keyword>
<evidence type="ECO:0000256" key="6">
    <source>
        <dbReference type="SAM" id="Coils"/>
    </source>
</evidence>
<dbReference type="InterPro" id="IPR036864">
    <property type="entry name" value="Zn2-C6_fun-type_DNA-bd_sf"/>
</dbReference>
<dbReference type="GO" id="GO:0005634">
    <property type="term" value="C:nucleus"/>
    <property type="evidence" value="ECO:0007669"/>
    <property type="project" value="UniProtKB-SubCell"/>
</dbReference>
<keyword evidence="3" id="KW-0805">Transcription regulation</keyword>
<gene>
    <name evidence="9" type="ORF">B0I35DRAFT_462803</name>
</gene>
<keyword evidence="5" id="KW-0539">Nucleus</keyword>
<comment type="subcellular location">
    <subcellularLocation>
        <location evidence="1">Nucleus</location>
    </subcellularLocation>
</comment>
<dbReference type="AlphaFoldDB" id="A0A8K0SL82"/>
<feature type="coiled-coil region" evidence="6">
    <location>
        <begin position="47"/>
        <end position="74"/>
    </location>
</feature>
<evidence type="ECO:0000256" key="1">
    <source>
        <dbReference type="ARBA" id="ARBA00004123"/>
    </source>
</evidence>
<dbReference type="SUPFAM" id="SSF57701">
    <property type="entry name" value="Zn2/Cys6 DNA-binding domain"/>
    <property type="match status" value="1"/>
</dbReference>
<dbReference type="EMBL" id="JAGPNK010000011">
    <property type="protein sequence ID" value="KAH7311407.1"/>
    <property type="molecule type" value="Genomic_DNA"/>
</dbReference>
<dbReference type="PROSITE" id="PS00463">
    <property type="entry name" value="ZN2_CY6_FUNGAL_1"/>
    <property type="match status" value="1"/>
</dbReference>
<evidence type="ECO:0000256" key="7">
    <source>
        <dbReference type="SAM" id="MobiDB-lite"/>
    </source>
</evidence>
<dbReference type="Proteomes" id="UP000813444">
    <property type="component" value="Unassembled WGS sequence"/>
</dbReference>
<dbReference type="SMART" id="SM00066">
    <property type="entry name" value="GAL4"/>
    <property type="match status" value="1"/>
</dbReference>
<dbReference type="InterPro" id="IPR001138">
    <property type="entry name" value="Zn2Cys6_DnaBD"/>
</dbReference>
<dbReference type="Pfam" id="PF00172">
    <property type="entry name" value="Zn_clus"/>
    <property type="match status" value="1"/>
</dbReference>
<evidence type="ECO:0000256" key="2">
    <source>
        <dbReference type="ARBA" id="ARBA00022723"/>
    </source>
</evidence>
<protein>
    <recommendedName>
        <fullName evidence="8">Zn(2)-C6 fungal-type domain-containing protein</fullName>
    </recommendedName>
</protein>
<evidence type="ECO:0000313" key="10">
    <source>
        <dbReference type="Proteomes" id="UP000813444"/>
    </source>
</evidence>
<dbReference type="InterPro" id="IPR050815">
    <property type="entry name" value="TF_fung"/>
</dbReference>
<dbReference type="PANTHER" id="PTHR47338:SF5">
    <property type="entry name" value="ZN(II)2CYS6 TRANSCRIPTION FACTOR (EUROFUNG)"/>
    <property type="match status" value="1"/>
</dbReference>
<dbReference type="Gene3D" id="4.10.240.10">
    <property type="entry name" value="Zn(2)-C6 fungal-type DNA-binding domain"/>
    <property type="match status" value="1"/>
</dbReference>